<dbReference type="Proteomes" id="UP000765509">
    <property type="component" value="Unassembled WGS sequence"/>
</dbReference>
<evidence type="ECO:0000313" key="2">
    <source>
        <dbReference type="EMBL" id="MBW0497615.1"/>
    </source>
</evidence>
<reference evidence="2" key="1">
    <citation type="submission" date="2021-03" db="EMBL/GenBank/DDBJ databases">
        <title>Draft genome sequence of rust myrtle Austropuccinia psidii MF-1, a brazilian biotype.</title>
        <authorList>
            <person name="Quecine M.C."/>
            <person name="Pachon D.M.R."/>
            <person name="Bonatelli M.L."/>
            <person name="Correr F.H."/>
            <person name="Franceschini L.M."/>
            <person name="Leite T.F."/>
            <person name="Margarido G.R.A."/>
            <person name="Almeida C.A."/>
            <person name="Ferrarezi J.A."/>
            <person name="Labate C.A."/>
        </authorList>
    </citation>
    <scope>NUCLEOTIDE SEQUENCE</scope>
    <source>
        <strain evidence="2">MF-1</strain>
    </source>
</reference>
<sequence>MSSQETSLSQKAQEQVDKTKEVSKALVDQAASAASEAVEAVKEVAENPKLQSNMSHAKEKTEKITQSSQKTAKQVSGEIKSKAQEATQQALYSGHTLYEHAKSLTSNTVQYVKETAGLAPAKAAEVQDKAVVEAQSASNPSGQTLSGLVNQARELTEEALGNVKSYVAPTTSETVKKAEEKGTQIKDYNDKALQDGTQSSYIETARNLAVTAIEQAQSIISTASKTVEEKNAQASGTGASLATQTNEVAKGLQDIASNQAVNLQASAQNLVQSTADGLEKLQVKAGGYLKSGAGELEKSANAINSKS</sequence>
<dbReference type="EMBL" id="AVOT02014281">
    <property type="protein sequence ID" value="MBW0497615.1"/>
    <property type="molecule type" value="Genomic_DNA"/>
</dbReference>
<accession>A0A9Q3DAP6</accession>
<evidence type="ECO:0000313" key="3">
    <source>
        <dbReference type="Proteomes" id="UP000765509"/>
    </source>
</evidence>
<proteinExistence type="predicted"/>
<feature type="compositionally biased region" description="Polar residues" evidence="1">
    <location>
        <begin position="64"/>
        <end position="74"/>
    </location>
</feature>
<gene>
    <name evidence="2" type="ORF">O181_037330</name>
</gene>
<evidence type="ECO:0000256" key="1">
    <source>
        <dbReference type="SAM" id="MobiDB-lite"/>
    </source>
</evidence>
<name>A0A9Q3DAP6_9BASI</name>
<dbReference type="AlphaFoldDB" id="A0A9Q3DAP6"/>
<dbReference type="OrthoDB" id="2552817at2759"/>
<feature type="compositionally biased region" description="Polar residues" evidence="1">
    <location>
        <begin position="1"/>
        <end position="13"/>
    </location>
</feature>
<comment type="caution">
    <text evidence="2">The sequence shown here is derived from an EMBL/GenBank/DDBJ whole genome shotgun (WGS) entry which is preliminary data.</text>
</comment>
<organism evidence="2 3">
    <name type="scientific">Austropuccinia psidii MF-1</name>
    <dbReference type="NCBI Taxonomy" id="1389203"/>
    <lineage>
        <taxon>Eukaryota</taxon>
        <taxon>Fungi</taxon>
        <taxon>Dikarya</taxon>
        <taxon>Basidiomycota</taxon>
        <taxon>Pucciniomycotina</taxon>
        <taxon>Pucciniomycetes</taxon>
        <taxon>Pucciniales</taxon>
        <taxon>Sphaerophragmiaceae</taxon>
        <taxon>Austropuccinia</taxon>
    </lineage>
</organism>
<protein>
    <submittedName>
        <fullName evidence="2">Uncharacterized protein</fullName>
    </submittedName>
</protein>
<feature type="region of interest" description="Disordered" evidence="1">
    <location>
        <begin position="1"/>
        <end position="21"/>
    </location>
</feature>
<keyword evidence="3" id="KW-1185">Reference proteome</keyword>
<feature type="region of interest" description="Disordered" evidence="1">
    <location>
        <begin position="36"/>
        <end position="89"/>
    </location>
</feature>